<dbReference type="SUPFAM" id="SSF53067">
    <property type="entry name" value="Actin-like ATPase domain"/>
    <property type="match status" value="1"/>
</dbReference>
<dbReference type="OrthoDB" id="6136980at2759"/>
<proteinExistence type="predicted"/>
<protein>
    <recommendedName>
        <fullName evidence="3">HSPA12A</fullName>
    </recommendedName>
</protein>
<dbReference type="AlphaFoldDB" id="A0A6J8CRV6"/>
<dbReference type="EMBL" id="CACVKT020005986">
    <property type="protein sequence ID" value="CAC5399258.1"/>
    <property type="molecule type" value="Genomic_DNA"/>
</dbReference>
<sequence>MTDLGKSIFVVGIDIGSEYSGYAISSVFDIKCDPPKFDVAFCHTAKLITSKCQTAILLNGNEEMVAFGYQAESRFTELLEFGEHHDYYYFKNFRNDLHQREAGNPMIKDVSGKPLEALKVISQTIGYFKYHAIIGIKERLSPQHTLVDEDLYFVLTVPTTWDDKEKDFMRKATIMAGIKENKLRIAFEPEAASLYILRTDSSQSHVGKRIKKGEKYMVIDVGGLHNKTS</sequence>
<reference evidence="1 2" key="1">
    <citation type="submission" date="2020-06" db="EMBL/GenBank/DDBJ databases">
        <authorList>
            <person name="Li R."/>
            <person name="Bekaert M."/>
        </authorList>
    </citation>
    <scope>NUCLEOTIDE SEQUENCE [LARGE SCALE GENOMIC DNA]</scope>
    <source>
        <strain evidence="2">wild</strain>
    </source>
</reference>
<evidence type="ECO:0000313" key="2">
    <source>
        <dbReference type="Proteomes" id="UP000507470"/>
    </source>
</evidence>
<organism evidence="1 2">
    <name type="scientific">Mytilus coruscus</name>
    <name type="common">Sea mussel</name>
    <dbReference type="NCBI Taxonomy" id="42192"/>
    <lineage>
        <taxon>Eukaryota</taxon>
        <taxon>Metazoa</taxon>
        <taxon>Spiralia</taxon>
        <taxon>Lophotrochozoa</taxon>
        <taxon>Mollusca</taxon>
        <taxon>Bivalvia</taxon>
        <taxon>Autobranchia</taxon>
        <taxon>Pteriomorphia</taxon>
        <taxon>Mytilida</taxon>
        <taxon>Mytiloidea</taxon>
        <taxon>Mytilidae</taxon>
        <taxon>Mytilinae</taxon>
        <taxon>Mytilus</taxon>
    </lineage>
</organism>
<evidence type="ECO:0008006" key="3">
    <source>
        <dbReference type="Google" id="ProtNLM"/>
    </source>
</evidence>
<dbReference type="Gene3D" id="3.30.420.40">
    <property type="match status" value="1"/>
</dbReference>
<keyword evidence="2" id="KW-1185">Reference proteome</keyword>
<accession>A0A6J8CRV6</accession>
<dbReference type="InterPro" id="IPR043129">
    <property type="entry name" value="ATPase_NBD"/>
</dbReference>
<dbReference type="Proteomes" id="UP000507470">
    <property type="component" value="Unassembled WGS sequence"/>
</dbReference>
<gene>
    <name evidence="1" type="ORF">MCOR_33534</name>
</gene>
<evidence type="ECO:0000313" key="1">
    <source>
        <dbReference type="EMBL" id="CAC5399258.1"/>
    </source>
</evidence>
<dbReference type="PANTHER" id="PTHR14187">
    <property type="entry name" value="ALPHA KINASE/ELONGATION FACTOR 2 KINASE"/>
    <property type="match status" value="1"/>
</dbReference>
<name>A0A6J8CRV6_MYTCO</name>
<dbReference type="PANTHER" id="PTHR14187:SF5">
    <property type="entry name" value="HEAT SHOCK 70 KDA PROTEIN 12A"/>
    <property type="match status" value="1"/>
</dbReference>